<sequence>ERRAPDPSPGARARGRRAHRLRRLLRPGTHPAPPEDDDPRHGDPRRRRGVLPRAGVLGPRRGDEVHRRPLHDERLLVLRLPAAAHEPAPGGLLRRRPVPPVAGQLLPLRRGRSGARHLPRRGGRLRPRHVPVQGQRPHPRRRPRRGPGAGDGDRAAAVPALQPGGRRQHLLERADPVAGLAVRRVPVPDLLPGGGARLGRRGGAHRRGGRAAHLPRAGAAGDGTGPGDGAAVPDDRHLEQLPAAAGHARGQPALPGDAGPDDLAGPGRPAAGVLPAHHRRRARLGGAARRPHGPAPALLARRAHRGSRQGV</sequence>
<feature type="region of interest" description="Disordered" evidence="1">
    <location>
        <begin position="1"/>
        <end position="69"/>
    </location>
</feature>
<feature type="non-terminal residue" evidence="2">
    <location>
        <position position="1"/>
    </location>
</feature>
<dbReference type="EMBL" id="CADCUY010000348">
    <property type="protein sequence ID" value="CAA9415649.1"/>
    <property type="molecule type" value="Genomic_DNA"/>
</dbReference>
<name>A0A6J4PH03_9ACTN</name>
<feature type="compositionally biased region" description="Basic residues" evidence="1">
    <location>
        <begin position="198"/>
        <end position="210"/>
    </location>
</feature>
<feature type="non-terminal residue" evidence="2">
    <location>
        <position position="311"/>
    </location>
</feature>
<protein>
    <submittedName>
        <fullName evidence="2">ABC transporter, permease protein 2 (Cluster 1, maltose/g3p/polyamine/iron)</fullName>
    </submittedName>
</protein>
<gene>
    <name evidence="2" type="ORF">AVDCRST_MAG35-1689</name>
</gene>
<feature type="region of interest" description="Disordered" evidence="1">
    <location>
        <begin position="111"/>
        <end position="168"/>
    </location>
</feature>
<feature type="compositionally biased region" description="Basic and acidic residues" evidence="1">
    <location>
        <begin position="60"/>
        <end position="69"/>
    </location>
</feature>
<feature type="region of interest" description="Disordered" evidence="1">
    <location>
        <begin position="188"/>
        <end position="311"/>
    </location>
</feature>
<proteinExistence type="predicted"/>
<feature type="compositionally biased region" description="Basic residues" evidence="1">
    <location>
        <begin position="111"/>
        <end position="129"/>
    </location>
</feature>
<reference evidence="2" key="1">
    <citation type="submission" date="2020-02" db="EMBL/GenBank/DDBJ databases">
        <authorList>
            <person name="Meier V. D."/>
        </authorList>
    </citation>
    <scope>NUCLEOTIDE SEQUENCE</scope>
    <source>
        <strain evidence="2">AVDCRST_MAG35</strain>
    </source>
</reference>
<feature type="compositionally biased region" description="Basic residues" evidence="1">
    <location>
        <begin position="13"/>
        <end position="25"/>
    </location>
</feature>
<evidence type="ECO:0000313" key="2">
    <source>
        <dbReference type="EMBL" id="CAA9415649.1"/>
    </source>
</evidence>
<evidence type="ECO:0000256" key="1">
    <source>
        <dbReference type="SAM" id="MobiDB-lite"/>
    </source>
</evidence>
<dbReference type="AlphaFoldDB" id="A0A6J4PH03"/>
<organism evidence="2">
    <name type="scientific">uncultured Quadrisphaera sp</name>
    <dbReference type="NCBI Taxonomy" id="904978"/>
    <lineage>
        <taxon>Bacteria</taxon>
        <taxon>Bacillati</taxon>
        <taxon>Actinomycetota</taxon>
        <taxon>Actinomycetes</taxon>
        <taxon>Kineosporiales</taxon>
        <taxon>Kineosporiaceae</taxon>
        <taxon>Quadrisphaera</taxon>
        <taxon>environmental samples</taxon>
    </lineage>
</organism>
<feature type="compositionally biased region" description="Low complexity" evidence="1">
    <location>
        <begin position="252"/>
        <end position="275"/>
    </location>
</feature>
<accession>A0A6J4PH03</accession>
<feature type="compositionally biased region" description="Basic residues" evidence="1">
    <location>
        <begin position="301"/>
        <end position="311"/>
    </location>
</feature>